<feature type="signal peptide" evidence="10">
    <location>
        <begin position="1"/>
        <end position="25"/>
    </location>
</feature>
<dbReference type="InterPro" id="IPR005490">
    <property type="entry name" value="LD_TPept_cat_dom"/>
</dbReference>
<keyword evidence="3" id="KW-0328">Glycosyltransferase</keyword>
<keyword evidence="6 9" id="KW-0133">Cell shape</keyword>
<comment type="caution">
    <text evidence="12">The sequence shown here is derived from an EMBL/GenBank/DDBJ whole genome shotgun (WGS) entry which is preliminary data.</text>
</comment>
<gene>
    <name evidence="12" type="ORF">NK718_16080</name>
</gene>
<reference evidence="12 13" key="1">
    <citation type="submission" date="2022-07" db="EMBL/GenBank/DDBJ databases">
        <authorList>
            <person name="Li W.-J."/>
            <person name="Deng Q.-Q."/>
        </authorList>
    </citation>
    <scope>NUCLEOTIDE SEQUENCE [LARGE SCALE GENOMIC DNA]</scope>
    <source>
        <strain evidence="12 13">SYSU M60028</strain>
    </source>
</reference>
<dbReference type="PROSITE" id="PS52029">
    <property type="entry name" value="LD_TPASE"/>
    <property type="match status" value="1"/>
</dbReference>
<dbReference type="PANTHER" id="PTHR30582">
    <property type="entry name" value="L,D-TRANSPEPTIDASE"/>
    <property type="match status" value="1"/>
</dbReference>
<evidence type="ECO:0000256" key="10">
    <source>
        <dbReference type="SAM" id="SignalP"/>
    </source>
</evidence>
<proteinExistence type="inferred from homology"/>
<evidence type="ECO:0000313" key="12">
    <source>
        <dbReference type="EMBL" id="MCP8940046.1"/>
    </source>
</evidence>
<evidence type="ECO:0000256" key="6">
    <source>
        <dbReference type="ARBA" id="ARBA00022960"/>
    </source>
</evidence>
<evidence type="ECO:0000256" key="8">
    <source>
        <dbReference type="ARBA" id="ARBA00023316"/>
    </source>
</evidence>
<dbReference type="PANTHER" id="PTHR30582:SF24">
    <property type="entry name" value="L,D-TRANSPEPTIDASE ERFK_SRFK-RELATED"/>
    <property type="match status" value="1"/>
</dbReference>
<sequence>MRRSAVALFFAAAAFTAAMPATSFAYQIDPLTRKPVVETFTETRPEATAIPRETVSFDGAYKPGTIVVSTSERRMYFVLGDGRAIRYGVGVGRPGFEWAGVKTITAKREWPDWRPPSEMLRRRPDLPRYMPGGPDNPLGARAMYLGSSLYRIHGSNEPDTIGQAVSSGCIRMLNDDVVDLYQRARVGAQVVVLR</sequence>
<evidence type="ECO:0000256" key="3">
    <source>
        <dbReference type="ARBA" id="ARBA00022676"/>
    </source>
</evidence>
<dbReference type="CDD" id="cd16913">
    <property type="entry name" value="YkuD_like"/>
    <property type="match status" value="1"/>
</dbReference>
<comment type="similarity">
    <text evidence="2">Belongs to the YkuD family.</text>
</comment>
<keyword evidence="5" id="KW-0378">Hydrolase</keyword>
<dbReference type="Gene3D" id="2.40.440.10">
    <property type="entry name" value="L,D-transpeptidase catalytic domain-like"/>
    <property type="match status" value="1"/>
</dbReference>
<feature type="chain" id="PRO_5047371640" evidence="10">
    <location>
        <begin position="26"/>
        <end position="194"/>
    </location>
</feature>
<keyword evidence="4" id="KW-0808">Transferase</keyword>
<evidence type="ECO:0000256" key="9">
    <source>
        <dbReference type="PROSITE-ProRule" id="PRU01373"/>
    </source>
</evidence>
<evidence type="ECO:0000259" key="11">
    <source>
        <dbReference type="PROSITE" id="PS52029"/>
    </source>
</evidence>
<dbReference type="InterPro" id="IPR050979">
    <property type="entry name" value="LD-transpeptidase"/>
</dbReference>
<evidence type="ECO:0000256" key="4">
    <source>
        <dbReference type="ARBA" id="ARBA00022679"/>
    </source>
</evidence>
<keyword evidence="10" id="KW-0732">Signal</keyword>
<dbReference type="Pfam" id="PF03734">
    <property type="entry name" value="YkuD"/>
    <property type="match status" value="1"/>
</dbReference>
<dbReference type="RefSeq" id="WP_254744334.1">
    <property type="nucleotide sequence ID" value="NZ_JANCLU010000017.1"/>
</dbReference>
<feature type="active site" description="Nucleophile" evidence="9">
    <location>
        <position position="169"/>
    </location>
</feature>
<organism evidence="12 13">
    <name type="scientific">Alsobacter ponti</name>
    <dbReference type="NCBI Taxonomy" id="2962936"/>
    <lineage>
        <taxon>Bacteria</taxon>
        <taxon>Pseudomonadati</taxon>
        <taxon>Pseudomonadota</taxon>
        <taxon>Alphaproteobacteria</taxon>
        <taxon>Hyphomicrobiales</taxon>
        <taxon>Alsobacteraceae</taxon>
        <taxon>Alsobacter</taxon>
    </lineage>
</organism>
<dbReference type="Proteomes" id="UP001205890">
    <property type="component" value="Unassembled WGS sequence"/>
</dbReference>
<keyword evidence="13" id="KW-1185">Reference proteome</keyword>
<evidence type="ECO:0000313" key="13">
    <source>
        <dbReference type="Proteomes" id="UP001205890"/>
    </source>
</evidence>
<evidence type="ECO:0000256" key="7">
    <source>
        <dbReference type="ARBA" id="ARBA00022984"/>
    </source>
</evidence>
<feature type="domain" description="L,D-TPase catalytic" evidence="11">
    <location>
        <begin position="64"/>
        <end position="193"/>
    </location>
</feature>
<feature type="active site" description="Proton donor/acceptor" evidence="9">
    <location>
        <position position="153"/>
    </location>
</feature>
<dbReference type="SUPFAM" id="SSF141523">
    <property type="entry name" value="L,D-transpeptidase catalytic domain-like"/>
    <property type="match status" value="1"/>
</dbReference>
<keyword evidence="8 9" id="KW-0961">Cell wall biogenesis/degradation</keyword>
<accession>A0ABT1LG44</accession>
<evidence type="ECO:0000256" key="1">
    <source>
        <dbReference type="ARBA" id="ARBA00004752"/>
    </source>
</evidence>
<keyword evidence="7 9" id="KW-0573">Peptidoglycan synthesis</keyword>
<evidence type="ECO:0000256" key="2">
    <source>
        <dbReference type="ARBA" id="ARBA00005992"/>
    </source>
</evidence>
<protein>
    <submittedName>
        <fullName evidence="12">L,D-transpeptidase</fullName>
    </submittedName>
</protein>
<name>A0ABT1LG44_9HYPH</name>
<evidence type="ECO:0000256" key="5">
    <source>
        <dbReference type="ARBA" id="ARBA00022801"/>
    </source>
</evidence>
<comment type="pathway">
    <text evidence="1 9">Cell wall biogenesis; peptidoglycan biosynthesis.</text>
</comment>
<dbReference type="EMBL" id="JANCLU010000017">
    <property type="protein sequence ID" value="MCP8940046.1"/>
    <property type="molecule type" value="Genomic_DNA"/>
</dbReference>
<dbReference type="InterPro" id="IPR038063">
    <property type="entry name" value="Transpep_catalytic_dom"/>
</dbReference>